<name>A0ABU6XIY0_9FABA</name>
<feature type="chain" id="PRO_5046708959" evidence="1">
    <location>
        <begin position="24"/>
        <end position="100"/>
    </location>
</feature>
<reference evidence="2 3" key="1">
    <citation type="journal article" date="2023" name="Plants (Basel)">
        <title>Bridging the Gap: Combining Genomics and Transcriptomics Approaches to Understand Stylosanthes scabra, an Orphan Legume from the Brazilian Caatinga.</title>
        <authorList>
            <person name="Ferreira-Neto J.R.C."/>
            <person name="da Silva M.D."/>
            <person name="Binneck E."/>
            <person name="de Melo N.F."/>
            <person name="da Silva R.H."/>
            <person name="de Melo A.L.T.M."/>
            <person name="Pandolfi V."/>
            <person name="Bustamante F.O."/>
            <person name="Brasileiro-Vidal A.C."/>
            <person name="Benko-Iseppon A.M."/>
        </authorList>
    </citation>
    <scope>NUCLEOTIDE SEQUENCE [LARGE SCALE GENOMIC DNA]</scope>
    <source>
        <tissue evidence="2">Leaves</tissue>
    </source>
</reference>
<feature type="signal peptide" evidence="1">
    <location>
        <begin position="1"/>
        <end position="23"/>
    </location>
</feature>
<dbReference type="Proteomes" id="UP001341840">
    <property type="component" value="Unassembled WGS sequence"/>
</dbReference>
<proteinExistence type="predicted"/>
<comment type="caution">
    <text evidence="2">The sequence shown here is derived from an EMBL/GenBank/DDBJ whole genome shotgun (WGS) entry which is preliminary data.</text>
</comment>
<protein>
    <submittedName>
        <fullName evidence="2">Uncharacterized protein</fullName>
    </submittedName>
</protein>
<gene>
    <name evidence="2" type="ORF">PIB30_055664</name>
</gene>
<evidence type="ECO:0000256" key="1">
    <source>
        <dbReference type="SAM" id="SignalP"/>
    </source>
</evidence>
<sequence>MNYTAALAILCCLFIYRVKEAEGANTKLCFEKNGDFKILQVADMHFADAKSTPTSCLLKRKGTMAAMRRPRALARRFSSLQSYARLGWQRNFSNKMNAGD</sequence>
<keyword evidence="1" id="KW-0732">Signal</keyword>
<evidence type="ECO:0000313" key="3">
    <source>
        <dbReference type="Proteomes" id="UP001341840"/>
    </source>
</evidence>
<organism evidence="2 3">
    <name type="scientific">Stylosanthes scabra</name>
    <dbReference type="NCBI Taxonomy" id="79078"/>
    <lineage>
        <taxon>Eukaryota</taxon>
        <taxon>Viridiplantae</taxon>
        <taxon>Streptophyta</taxon>
        <taxon>Embryophyta</taxon>
        <taxon>Tracheophyta</taxon>
        <taxon>Spermatophyta</taxon>
        <taxon>Magnoliopsida</taxon>
        <taxon>eudicotyledons</taxon>
        <taxon>Gunneridae</taxon>
        <taxon>Pentapetalae</taxon>
        <taxon>rosids</taxon>
        <taxon>fabids</taxon>
        <taxon>Fabales</taxon>
        <taxon>Fabaceae</taxon>
        <taxon>Papilionoideae</taxon>
        <taxon>50 kb inversion clade</taxon>
        <taxon>dalbergioids sensu lato</taxon>
        <taxon>Dalbergieae</taxon>
        <taxon>Pterocarpus clade</taxon>
        <taxon>Stylosanthes</taxon>
    </lineage>
</organism>
<keyword evidence="3" id="KW-1185">Reference proteome</keyword>
<dbReference type="EMBL" id="JASCZI010211885">
    <property type="protein sequence ID" value="MED6197339.1"/>
    <property type="molecule type" value="Genomic_DNA"/>
</dbReference>
<evidence type="ECO:0000313" key="2">
    <source>
        <dbReference type="EMBL" id="MED6197339.1"/>
    </source>
</evidence>
<accession>A0ABU6XIY0</accession>